<evidence type="ECO:0000256" key="2">
    <source>
        <dbReference type="SAM" id="Phobius"/>
    </source>
</evidence>
<feature type="compositionally biased region" description="Low complexity" evidence="1">
    <location>
        <begin position="11"/>
        <end position="22"/>
    </location>
</feature>
<evidence type="ECO:0000313" key="4">
    <source>
        <dbReference type="Proteomes" id="UP000307440"/>
    </source>
</evidence>
<reference evidence="3 4" key="1">
    <citation type="journal article" date="2019" name="Nat. Ecol. Evol.">
        <title>Megaphylogeny resolves global patterns of mushroom evolution.</title>
        <authorList>
            <person name="Varga T."/>
            <person name="Krizsan K."/>
            <person name="Foldi C."/>
            <person name="Dima B."/>
            <person name="Sanchez-Garcia M."/>
            <person name="Sanchez-Ramirez S."/>
            <person name="Szollosi G.J."/>
            <person name="Szarkandi J.G."/>
            <person name="Papp V."/>
            <person name="Albert L."/>
            <person name="Andreopoulos W."/>
            <person name="Angelini C."/>
            <person name="Antonin V."/>
            <person name="Barry K.W."/>
            <person name="Bougher N.L."/>
            <person name="Buchanan P."/>
            <person name="Buyck B."/>
            <person name="Bense V."/>
            <person name="Catcheside P."/>
            <person name="Chovatia M."/>
            <person name="Cooper J."/>
            <person name="Damon W."/>
            <person name="Desjardin D."/>
            <person name="Finy P."/>
            <person name="Geml J."/>
            <person name="Haridas S."/>
            <person name="Hughes K."/>
            <person name="Justo A."/>
            <person name="Karasinski D."/>
            <person name="Kautmanova I."/>
            <person name="Kiss B."/>
            <person name="Kocsube S."/>
            <person name="Kotiranta H."/>
            <person name="LaButti K.M."/>
            <person name="Lechner B.E."/>
            <person name="Liimatainen K."/>
            <person name="Lipzen A."/>
            <person name="Lukacs Z."/>
            <person name="Mihaltcheva S."/>
            <person name="Morgado L.N."/>
            <person name="Niskanen T."/>
            <person name="Noordeloos M.E."/>
            <person name="Ohm R.A."/>
            <person name="Ortiz-Santana B."/>
            <person name="Ovrebo C."/>
            <person name="Racz N."/>
            <person name="Riley R."/>
            <person name="Savchenko A."/>
            <person name="Shiryaev A."/>
            <person name="Soop K."/>
            <person name="Spirin V."/>
            <person name="Szebenyi C."/>
            <person name="Tomsovsky M."/>
            <person name="Tulloss R.E."/>
            <person name="Uehling J."/>
            <person name="Grigoriev I.V."/>
            <person name="Vagvolgyi C."/>
            <person name="Papp T."/>
            <person name="Martin F.M."/>
            <person name="Miettinen O."/>
            <person name="Hibbett D.S."/>
            <person name="Nagy L.G."/>
        </authorList>
    </citation>
    <scope>NUCLEOTIDE SEQUENCE [LARGE SCALE GENOMIC DNA]</scope>
    <source>
        <strain evidence="3 4">CBS 121175</strain>
    </source>
</reference>
<keyword evidence="2" id="KW-0812">Transmembrane</keyword>
<feature type="region of interest" description="Disordered" evidence="1">
    <location>
        <begin position="1"/>
        <end position="108"/>
    </location>
</feature>
<feature type="transmembrane region" description="Helical" evidence="2">
    <location>
        <begin position="131"/>
        <end position="153"/>
    </location>
</feature>
<gene>
    <name evidence="3" type="ORF">FA15DRAFT_618616</name>
</gene>
<evidence type="ECO:0000256" key="1">
    <source>
        <dbReference type="SAM" id="MobiDB-lite"/>
    </source>
</evidence>
<feature type="compositionally biased region" description="Polar residues" evidence="1">
    <location>
        <begin position="73"/>
        <end position="82"/>
    </location>
</feature>
<name>A0A5C3KWZ0_COPMA</name>
<keyword evidence="4" id="KW-1185">Reference proteome</keyword>
<dbReference type="EMBL" id="ML210192">
    <property type="protein sequence ID" value="TFK24934.1"/>
    <property type="molecule type" value="Genomic_DNA"/>
</dbReference>
<feature type="region of interest" description="Disordered" evidence="1">
    <location>
        <begin position="286"/>
        <end position="329"/>
    </location>
</feature>
<feature type="transmembrane region" description="Helical" evidence="2">
    <location>
        <begin position="165"/>
        <end position="187"/>
    </location>
</feature>
<feature type="compositionally biased region" description="Basic and acidic residues" evidence="1">
    <location>
        <begin position="55"/>
        <end position="72"/>
    </location>
</feature>
<dbReference type="STRING" id="230819.A0A5C3KWZ0"/>
<dbReference type="Proteomes" id="UP000307440">
    <property type="component" value="Unassembled WGS sequence"/>
</dbReference>
<organism evidence="3 4">
    <name type="scientific">Coprinopsis marcescibilis</name>
    <name type="common">Agaric fungus</name>
    <name type="synonym">Psathyrella marcescibilis</name>
    <dbReference type="NCBI Taxonomy" id="230819"/>
    <lineage>
        <taxon>Eukaryota</taxon>
        <taxon>Fungi</taxon>
        <taxon>Dikarya</taxon>
        <taxon>Basidiomycota</taxon>
        <taxon>Agaricomycotina</taxon>
        <taxon>Agaricomycetes</taxon>
        <taxon>Agaricomycetidae</taxon>
        <taxon>Agaricales</taxon>
        <taxon>Agaricineae</taxon>
        <taxon>Psathyrellaceae</taxon>
        <taxon>Coprinopsis</taxon>
    </lineage>
</organism>
<protein>
    <submittedName>
        <fullName evidence="3">Uncharacterized protein</fullName>
    </submittedName>
</protein>
<evidence type="ECO:0000313" key="3">
    <source>
        <dbReference type="EMBL" id="TFK24934.1"/>
    </source>
</evidence>
<keyword evidence="2" id="KW-0472">Membrane</keyword>
<accession>A0A5C3KWZ0</accession>
<proteinExistence type="predicted"/>
<dbReference type="OrthoDB" id="2596855at2759"/>
<sequence length="329" mass="35599">MPTPEILEQATSSTSITGSPPSYDEARQEAGPLPLKQGELGFIEGVHVQTPHSNPADRDLALPERHPADRDAQPTTPSNTAISPPPAVHTATRSSPPNSATPPAAPVASPKPRILRYLKPKLVPGLGGVRLITFLAFLFQLIVLTGCVTAWVFTGQKISEGIAGGHSSVIFVHVVFAFAIIGQLIFLERRVYRIRAERYAHVNPGAMLPRYRNRAEQHSDMALSFAYAPWNRPPLPTYAAVLAQSGHGTGDVDDHLIAIAPPPAYGNTRGSRMLLQGFLTEELRAQRPTSAYSTASGLQRTDSNISEGARDQQREQTLAQLENSSSRNN</sequence>
<feature type="compositionally biased region" description="Polar residues" evidence="1">
    <location>
        <begin position="315"/>
        <end position="329"/>
    </location>
</feature>
<dbReference type="AlphaFoldDB" id="A0A5C3KWZ0"/>
<feature type="compositionally biased region" description="Polar residues" evidence="1">
    <location>
        <begin position="287"/>
        <end position="306"/>
    </location>
</feature>
<keyword evidence="2" id="KW-1133">Transmembrane helix</keyword>